<evidence type="ECO:0000313" key="2">
    <source>
        <dbReference type="EMBL" id="RJG07572.1"/>
    </source>
</evidence>
<accession>A0A418X530</accession>
<name>A0A418X530_9BURK</name>
<reference evidence="2 3" key="1">
    <citation type="submission" date="2018-09" db="EMBL/GenBank/DDBJ databases">
        <authorList>
            <person name="Zhu H."/>
        </authorList>
    </citation>
    <scope>NUCLEOTIDE SEQUENCE [LARGE SCALE GENOMIC DNA]</scope>
    <source>
        <strain evidence="2 3">K2R10-39</strain>
    </source>
</reference>
<sequence>MARRGRVGRVGRAAPFPTAHALRASLVTCTDSMNNLTTSSRQRHASRRRSCDHGRGIDARSRAARGGIRAAAGEVVRRGDCARRLSGFHRGVDGEFRLEGGHADHPQRRYARGQGALAERHHGGLGRALCAPLCPGRCAGAAHHDVARRAFLRQQSRYRAS</sequence>
<dbReference type="AlphaFoldDB" id="A0A418X530"/>
<dbReference type="EMBL" id="QYUN01000002">
    <property type="protein sequence ID" value="RJG07572.1"/>
    <property type="molecule type" value="Genomic_DNA"/>
</dbReference>
<protein>
    <submittedName>
        <fullName evidence="2">Uncharacterized protein</fullName>
    </submittedName>
</protein>
<proteinExistence type="predicted"/>
<keyword evidence="3" id="KW-1185">Reference proteome</keyword>
<gene>
    <name evidence="2" type="ORF">D3870_17640</name>
</gene>
<evidence type="ECO:0000256" key="1">
    <source>
        <dbReference type="SAM" id="MobiDB-lite"/>
    </source>
</evidence>
<evidence type="ECO:0000313" key="3">
    <source>
        <dbReference type="Proteomes" id="UP000285190"/>
    </source>
</evidence>
<comment type="caution">
    <text evidence="2">The sequence shown here is derived from an EMBL/GenBank/DDBJ whole genome shotgun (WGS) entry which is preliminary data.</text>
</comment>
<organism evidence="2 3">
    <name type="scientific">Noviherbaspirillum cavernae</name>
    <dbReference type="NCBI Taxonomy" id="2320862"/>
    <lineage>
        <taxon>Bacteria</taxon>
        <taxon>Pseudomonadati</taxon>
        <taxon>Pseudomonadota</taxon>
        <taxon>Betaproteobacteria</taxon>
        <taxon>Burkholderiales</taxon>
        <taxon>Oxalobacteraceae</taxon>
        <taxon>Noviherbaspirillum</taxon>
    </lineage>
</organism>
<feature type="region of interest" description="Disordered" evidence="1">
    <location>
        <begin position="35"/>
        <end position="56"/>
    </location>
</feature>
<dbReference type="Proteomes" id="UP000285190">
    <property type="component" value="Unassembled WGS sequence"/>
</dbReference>